<keyword evidence="4" id="KW-1185">Reference proteome</keyword>
<evidence type="ECO:0000313" key="3">
    <source>
        <dbReference type="EMBL" id="KUO04445.1"/>
    </source>
</evidence>
<dbReference type="Pfam" id="PF00975">
    <property type="entry name" value="Thioesterase"/>
    <property type="match status" value="1"/>
</dbReference>
<comment type="similarity">
    <text evidence="1">Belongs to the thioesterase family.</text>
</comment>
<name>A0A124IA33_9ACTN</name>
<dbReference type="Proteomes" id="UP000053429">
    <property type="component" value="Unassembled WGS sequence"/>
</dbReference>
<dbReference type="InterPro" id="IPR012223">
    <property type="entry name" value="TEII"/>
</dbReference>
<sequence>MTWLRDWSLSDDVALRLLCLHPAGSAAHVYRRWPRLLPPDVGVVAAELPGHGSRLGEAPLETMDEILKQLCAQAAALTDRPLVLFGHSMGGTLAAELARCLRRELGVTPRLLIVAACEAPRREPRRDYARWLTEDGVLAYLHEMGGTPPELLAHKEFLEMTLPVLRADLTVLAGPRPADDRPVDCPVRLYLGERDATVREDRALAWREESDGDFAVRRFDGGHFFVQEQAADVVARVRADVEHLRMSTAHTGRPS</sequence>
<dbReference type="GO" id="GO:0008610">
    <property type="term" value="P:lipid biosynthetic process"/>
    <property type="evidence" value="ECO:0007669"/>
    <property type="project" value="TreeGrafter"/>
</dbReference>
<dbReference type="STRING" id="661399.AQJ67_11960"/>
<accession>A0A124IA33</accession>
<comment type="caution">
    <text evidence="3">The sequence shown here is derived from an EMBL/GenBank/DDBJ whole genome shotgun (WGS) entry which is preliminary data.</text>
</comment>
<dbReference type="InterPro" id="IPR029058">
    <property type="entry name" value="AB_hydrolase_fold"/>
</dbReference>
<dbReference type="EMBL" id="LMWY01000012">
    <property type="protein sequence ID" value="KUO04445.1"/>
    <property type="molecule type" value="Genomic_DNA"/>
</dbReference>
<evidence type="ECO:0000259" key="2">
    <source>
        <dbReference type="Pfam" id="PF00975"/>
    </source>
</evidence>
<dbReference type="Gene3D" id="3.40.50.1820">
    <property type="entry name" value="alpha/beta hydrolase"/>
    <property type="match status" value="1"/>
</dbReference>
<dbReference type="SUPFAM" id="SSF53474">
    <property type="entry name" value="alpha/beta-Hydrolases"/>
    <property type="match status" value="1"/>
</dbReference>
<evidence type="ECO:0000256" key="1">
    <source>
        <dbReference type="ARBA" id="ARBA00007169"/>
    </source>
</evidence>
<dbReference type="RefSeq" id="WP_062718275.1">
    <property type="nucleotide sequence ID" value="NZ_KQ948926.1"/>
</dbReference>
<proteinExistence type="inferred from homology"/>
<protein>
    <recommendedName>
        <fullName evidence="2">Thioesterase domain-containing protein</fullName>
    </recommendedName>
</protein>
<dbReference type="AlphaFoldDB" id="A0A124IA33"/>
<feature type="domain" description="Thioesterase" evidence="2">
    <location>
        <begin position="16"/>
        <end position="237"/>
    </location>
</feature>
<dbReference type="PANTHER" id="PTHR11487:SF0">
    <property type="entry name" value="S-ACYL FATTY ACID SYNTHASE THIOESTERASE, MEDIUM CHAIN"/>
    <property type="match status" value="1"/>
</dbReference>
<dbReference type="PANTHER" id="PTHR11487">
    <property type="entry name" value="THIOESTERASE"/>
    <property type="match status" value="1"/>
</dbReference>
<organism evidence="3 4">
    <name type="scientific">Streptomyces caeruleatus</name>
    <dbReference type="NCBI Taxonomy" id="661399"/>
    <lineage>
        <taxon>Bacteria</taxon>
        <taxon>Bacillati</taxon>
        <taxon>Actinomycetota</taxon>
        <taxon>Actinomycetes</taxon>
        <taxon>Kitasatosporales</taxon>
        <taxon>Streptomycetaceae</taxon>
        <taxon>Streptomyces</taxon>
    </lineage>
</organism>
<reference evidence="3 4" key="1">
    <citation type="submission" date="2015-10" db="EMBL/GenBank/DDBJ databases">
        <title>Draft genome sequence of Streptomyces caeruleatus NRRL B-24802, type strain for the species Streptomyces caeruleatus.</title>
        <authorList>
            <person name="Ruckert C."/>
            <person name="Winkler A."/>
            <person name="Kalinowski J."/>
            <person name="Kampfer P."/>
            <person name="Glaeser S."/>
        </authorList>
    </citation>
    <scope>NUCLEOTIDE SEQUENCE [LARGE SCALE GENOMIC DNA]</scope>
    <source>
        <strain evidence="3 4">NRRL B-24802</strain>
    </source>
</reference>
<dbReference type="OrthoDB" id="8480037at2"/>
<gene>
    <name evidence="3" type="ORF">AQJ67_11960</name>
</gene>
<dbReference type="InterPro" id="IPR001031">
    <property type="entry name" value="Thioesterase"/>
</dbReference>
<evidence type="ECO:0000313" key="4">
    <source>
        <dbReference type="Proteomes" id="UP000053429"/>
    </source>
</evidence>